<dbReference type="EMBL" id="AP023036">
    <property type="protein sequence ID" value="BCD45785.1"/>
    <property type="molecule type" value="Genomic_DNA"/>
</dbReference>
<dbReference type="RefSeq" id="WP_104741095.1">
    <property type="nucleotide sequence ID" value="NZ_BLRI01000001.1"/>
</dbReference>
<dbReference type="PRINTS" id="PR01776">
    <property type="entry name" value="HPOMPFAMILY"/>
</dbReference>
<accession>A0ABM7KZ38</accession>
<organism evidence="2 3">
    <name type="scientific">Helicobacter suis</name>
    <dbReference type="NCBI Taxonomy" id="104628"/>
    <lineage>
        <taxon>Bacteria</taxon>
        <taxon>Pseudomonadati</taxon>
        <taxon>Campylobacterota</taxon>
        <taxon>Epsilonproteobacteria</taxon>
        <taxon>Campylobacterales</taxon>
        <taxon>Helicobacteraceae</taxon>
        <taxon>Helicobacter</taxon>
    </lineage>
</organism>
<dbReference type="InterPro" id="IPR002718">
    <property type="entry name" value="OMP_Helicobacter"/>
</dbReference>
<evidence type="ECO:0008006" key="4">
    <source>
        <dbReference type="Google" id="ProtNLM"/>
    </source>
</evidence>
<feature type="transmembrane region" description="Helical" evidence="1">
    <location>
        <begin position="21"/>
        <end position="41"/>
    </location>
</feature>
<protein>
    <recommendedName>
        <fullName evidence="4">Outer membrane protein</fullName>
    </recommendedName>
</protein>
<gene>
    <name evidence="2" type="ORF">NHP190020_08240</name>
</gene>
<sequence length="286" mass="31592">MKGSLWYHRSKQQTTNNKQQTRSVFSLAFTRFAFISALSFISLAPLSAERKGGFIEGGFQYSNFGGKDNSSFQESTNGNITSYTSTTTYNGNLFGGDVQIGYKQFFGKTKRFGLRFYAFFSGQGGSATVVPGKGSYNTFNYNQSLTDLFYGVGMDMLFNFYDKNEKTFGMALGVMGGGSSWLTGNNQNGTCIPNPDGTCQVSSQITTRYGQVIVNIGLRANFSKHQGFEFGVRIPTINYPYYSYSNTQSPISNAYGSTYSSNSSSTTETITLRRKVAVYVNYAINF</sequence>
<keyword evidence="1" id="KW-1133">Transmembrane helix</keyword>
<proteinExistence type="predicted"/>
<evidence type="ECO:0000313" key="3">
    <source>
        <dbReference type="Proteomes" id="UP000509742"/>
    </source>
</evidence>
<evidence type="ECO:0000313" key="2">
    <source>
        <dbReference type="EMBL" id="BCD45785.1"/>
    </source>
</evidence>
<name>A0ABM7KZ38_9HELI</name>
<keyword evidence="3" id="KW-1185">Reference proteome</keyword>
<evidence type="ECO:0000256" key="1">
    <source>
        <dbReference type="SAM" id="Phobius"/>
    </source>
</evidence>
<keyword evidence="1" id="KW-0472">Membrane</keyword>
<dbReference type="Pfam" id="PF01856">
    <property type="entry name" value="HP_OMP"/>
    <property type="match status" value="1"/>
</dbReference>
<reference evidence="2 3" key="1">
    <citation type="submission" date="2020-04" db="EMBL/GenBank/DDBJ databases">
        <title>Genomic analysis of gastric non-Helicobacter pylori Helicobacters isolated in Japan.</title>
        <authorList>
            <person name="Suzuki M."/>
            <person name="Rimbara E."/>
        </authorList>
    </citation>
    <scope>NUCLEOTIDE SEQUENCE [LARGE SCALE GENOMIC DNA]</scope>
    <source>
        <strain evidence="2 3">NHP19-0020</strain>
    </source>
</reference>
<keyword evidence="1" id="KW-0812">Transmembrane</keyword>
<dbReference type="Proteomes" id="UP000509742">
    <property type="component" value="Chromosome"/>
</dbReference>